<dbReference type="AlphaFoldDB" id="A0A645GR55"/>
<evidence type="ECO:0000313" key="1">
    <source>
        <dbReference type="EMBL" id="MPN29377.1"/>
    </source>
</evidence>
<comment type="caution">
    <text evidence="1">The sequence shown here is derived from an EMBL/GenBank/DDBJ whole genome shotgun (WGS) entry which is preliminary data.</text>
</comment>
<accession>A0A645GR55</accession>
<organism evidence="1">
    <name type="scientific">bioreactor metagenome</name>
    <dbReference type="NCBI Taxonomy" id="1076179"/>
    <lineage>
        <taxon>unclassified sequences</taxon>
        <taxon>metagenomes</taxon>
        <taxon>ecological metagenomes</taxon>
    </lineage>
</organism>
<protein>
    <submittedName>
        <fullName evidence="1">Uncharacterized protein</fullName>
    </submittedName>
</protein>
<reference evidence="1" key="1">
    <citation type="submission" date="2019-08" db="EMBL/GenBank/DDBJ databases">
        <authorList>
            <person name="Kucharzyk K."/>
            <person name="Murdoch R.W."/>
            <person name="Higgins S."/>
            <person name="Loffler F."/>
        </authorList>
    </citation>
    <scope>NUCLEOTIDE SEQUENCE</scope>
</reference>
<proteinExistence type="predicted"/>
<gene>
    <name evidence="1" type="ORF">SDC9_176830</name>
</gene>
<dbReference type="EMBL" id="VSSQ01080047">
    <property type="protein sequence ID" value="MPN29377.1"/>
    <property type="molecule type" value="Genomic_DNA"/>
</dbReference>
<sequence>MIGTIGHIDAVKALCRHITQRQKPHFSRTDDQHLFIGIVLIGSFNMLNRCRAQGERGLGNFINGFNLLGKGDGFSESLG</sequence>
<name>A0A645GR55_9ZZZZ</name>